<dbReference type="EMBL" id="BLAD01000049">
    <property type="protein sequence ID" value="GES01285.1"/>
    <property type="molecule type" value="Genomic_DNA"/>
</dbReference>
<dbReference type="InterPro" id="IPR046348">
    <property type="entry name" value="SIS_dom_sf"/>
</dbReference>
<dbReference type="GO" id="GO:1901135">
    <property type="term" value="P:carbohydrate derivative metabolic process"/>
    <property type="evidence" value="ECO:0007669"/>
    <property type="project" value="InterPro"/>
</dbReference>
<dbReference type="PROSITE" id="PS51464">
    <property type="entry name" value="SIS"/>
    <property type="match status" value="1"/>
</dbReference>
<dbReference type="CDD" id="cd05006">
    <property type="entry name" value="SIS_GmhA"/>
    <property type="match status" value="1"/>
</dbReference>
<reference evidence="2 3" key="1">
    <citation type="submission" date="2019-10" db="EMBL/GenBank/DDBJ databases">
        <title>Whole genome shotgun sequence of Acrocarpospora corrugata NBRC 13972.</title>
        <authorList>
            <person name="Ichikawa N."/>
            <person name="Kimura A."/>
            <person name="Kitahashi Y."/>
            <person name="Komaki H."/>
            <person name="Oguchi A."/>
        </authorList>
    </citation>
    <scope>NUCLEOTIDE SEQUENCE [LARGE SCALE GENOMIC DNA]</scope>
    <source>
        <strain evidence="2 3">NBRC 13972</strain>
    </source>
</reference>
<dbReference type="InterPro" id="IPR035461">
    <property type="entry name" value="GmhA/DiaA"/>
</dbReference>
<dbReference type="InterPro" id="IPR001347">
    <property type="entry name" value="SIS_dom"/>
</dbReference>
<protein>
    <submittedName>
        <fullName evidence="2">Phosphoheptose isomerase</fullName>
    </submittedName>
</protein>
<sequence>MVSAAFERRVGPGGALAEETDRILRACQDMAARFQQGGKLIVFGNGGSATDAQHVAVEFVHPVIVGKRALPAISLTNDAAILTGIARTDGLDGIFAGQLRLLASPGDIAVGFSTDGGCASVLRGLETARELGLLTVALVGGSEAPFGDVADHLLVARSDDPLVVKEVHMTIYHLLWELVHVFFEQPEAAR</sequence>
<dbReference type="InterPro" id="IPR050099">
    <property type="entry name" value="SIS_GmhA/DiaA_subfam"/>
</dbReference>
<organism evidence="2 3">
    <name type="scientific">Acrocarpospora corrugata</name>
    <dbReference type="NCBI Taxonomy" id="35763"/>
    <lineage>
        <taxon>Bacteria</taxon>
        <taxon>Bacillati</taxon>
        <taxon>Actinomycetota</taxon>
        <taxon>Actinomycetes</taxon>
        <taxon>Streptosporangiales</taxon>
        <taxon>Streptosporangiaceae</taxon>
        <taxon>Acrocarpospora</taxon>
    </lineage>
</organism>
<name>A0A5M3VWU2_9ACTN</name>
<dbReference type="Gene3D" id="3.40.50.10490">
    <property type="entry name" value="Glucose-6-phosphate isomerase like protein, domain 1"/>
    <property type="match status" value="1"/>
</dbReference>
<dbReference type="GO" id="GO:0097367">
    <property type="term" value="F:carbohydrate derivative binding"/>
    <property type="evidence" value="ECO:0007669"/>
    <property type="project" value="InterPro"/>
</dbReference>
<dbReference type="PANTHER" id="PTHR30390">
    <property type="entry name" value="SEDOHEPTULOSE 7-PHOSPHATE ISOMERASE / DNAA INITIATOR-ASSOCIATING FACTOR FOR REPLICATION INITIATION"/>
    <property type="match status" value="1"/>
</dbReference>
<keyword evidence="3" id="KW-1185">Reference proteome</keyword>
<dbReference type="AlphaFoldDB" id="A0A5M3VWU2"/>
<dbReference type="GO" id="GO:0016853">
    <property type="term" value="F:isomerase activity"/>
    <property type="evidence" value="ECO:0007669"/>
    <property type="project" value="UniProtKB-KW"/>
</dbReference>
<gene>
    <name evidence="2" type="primary">gmhA_2</name>
    <name evidence="2" type="ORF">Acor_33490</name>
</gene>
<dbReference type="Pfam" id="PF13580">
    <property type="entry name" value="SIS_2"/>
    <property type="match status" value="1"/>
</dbReference>
<evidence type="ECO:0000259" key="1">
    <source>
        <dbReference type="PROSITE" id="PS51464"/>
    </source>
</evidence>
<dbReference type="SUPFAM" id="SSF53697">
    <property type="entry name" value="SIS domain"/>
    <property type="match status" value="1"/>
</dbReference>
<feature type="domain" description="SIS" evidence="1">
    <location>
        <begin position="30"/>
        <end position="188"/>
    </location>
</feature>
<dbReference type="Proteomes" id="UP000334990">
    <property type="component" value="Unassembled WGS sequence"/>
</dbReference>
<accession>A0A5M3VWU2</accession>
<comment type="caution">
    <text evidence="2">The sequence shown here is derived from an EMBL/GenBank/DDBJ whole genome shotgun (WGS) entry which is preliminary data.</text>
</comment>
<evidence type="ECO:0000313" key="3">
    <source>
        <dbReference type="Proteomes" id="UP000334990"/>
    </source>
</evidence>
<proteinExistence type="predicted"/>
<keyword evidence="2" id="KW-0413">Isomerase</keyword>
<evidence type="ECO:0000313" key="2">
    <source>
        <dbReference type="EMBL" id="GES01285.1"/>
    </source>
</evidence>